<feature type="region of interest" description="Disordered" evidence="2">
    <location>
        <begin position="596"/>
        <end position="629"/>
    </location>
</feature>
<reference evidence="4 5" key="1">
    <citation type="submission" date="2017-09" db="EMBL/GenBank/DDBJ databases">
        <title>Depth-based differentiation of microbial function through sediment-hosted aquifers and enrichment of novel symbionts in the deep terrestrial subsurface.</title>
        <authorList>
            <person name="Probst A.J."/>
            <person name="Ladd B."/>
            <person name="Jarett J.K."/>
            <person name="Geller-Mcgrath D.E."/>
            <person name="Sieber C.M."/>
            <person name="Emerson J.B."/>
            <person name="Anantharaman K."/>
            <person name="Thomas B.C."/>
            <person name="Malmstrom R."/>
            <person name="Stieglmeier M."/>
            <person name="Klingl A."/>
            <person name="Woyke T."/>
            <person name="Ryan C.M."/>
            <person name="Banfield J.F."/>
        </authorList>
    </citation>
    <scope>NUCLEOTIDE SEQUENCE [LARGE SCALE GENOMIC DNA]</scope>
    <source>
        <strain evidence="4">CG10_big_fil_rev_8_21_14_0_10_51_16</strain>
    </source>
</reference>
<keyword evidence="1" id="KW-0175">Coiled coil</keyword>
<keyword evidence="3" id="KW-0472">Membrane</keyword>
<feature type="compositionally biased region" description="Polar residues" evidence="2">
    <location>
        <begin position="610"/>
        <end position="622"/>
    </location>
</feature>
<evidence type="ECO:0000256" key="2">
    <source>
        <dbReference type="SAM" id="MobiDB-lite"/>
    </source>
</evidence>
<sequence>MATYDTLPEPIEPGTPEAELSIANRNHELQEINRQITALLANDPTNAGEMTRLTAARTAALNAYQAAVTAHRNTLTTGAGALPAPQQALMGHSSFALERERRQLQDILGRPRSGLSPAEATRYGAIVAEIGRRRGLNIPRNRNLLLNNEGLRYDAERRRLAELQRFQTEVNRHNDERQRITTEIQRLRALPQNNSTQDEIRRQQDLRDGLERYAARYQQEYNEERDLTPEQLALRERMHRAAEMRRGALNERLRRMPMATADWIRNRAEDYRRMPFWRKAGLSLGLTALAVGVGSVGGVLGAGAIAVASAGKMFMRGAGALITFSAANTYYNDRSEARLRAENAAAGTARTMGTGEKLWNAAKSTFWTAGVLALGQYVIGPAVSWGAENAGVTQYVTNAANGAAHHLSNGSRIIGEWAKDKVDALGGLPSATGTAHAATVGPVGAPAGPMPGFFGPFGALRADMPSAGASMPTSAPDLSSAVSAPATSMPYIAAASDAIAEKRSPWPFGPFRPSGTGSVASASISSGPELSSVASAPAGPMPGVGPFGSFRPSLGAGGDIPATSAPDIASIPPSAATSSGFASSIITTNSDHPSNLANPFASLAPDEQNDFSGVNTLNTDATLSGEKPFGSVLDTPVTSQTVPFANTGAGHDNPLARTGDDLVRRIPAYEHGSDYPHASKLAPTPPTPPPHLAEPSAPLPASAERLADAVRTGKGVEWTSEGQFVPGLADAVRTGKGVEWTSESQFVPGL</sequence>
<organism evidence="4 5">
    <name type="scientific">Candidatus Vogelbacteria bacterium CG10_big_fil_rev_8_21_14_0_10_51_16</name>
    <dbReference type="NCBI Taxonomy" id="1975045"/>
    <lineage>
        <taxon>Bacteria</taxon>
        <taxon>Candidatus Vogeliibacteriota</taxon>
    </lineage>
</organism>
<dbReference type="Proteomes" id="UP000228767">
    <property type="component" value="Unassembled WGS sequence"/>
</dbReference>
<evidence type="ECO:0000256" key="3">
    <source>
        <dbReference type="SAM" id="Phobius"/>
    </source>
</evidence>
<feature type="region of interest" description="Disordered" evidence="2">
    <location>
        <begin position="517"/>
        <end position="537"/>
    </location>
</feature>
<gene>
    <name evidence="4" type="ORF">COV10_03760</name>
</gene>
<feature type="coiled-coil region" evidence="1">
    <location>
        <begin position="163"/>
        <end position="220"/>
    </location>
</feature>
<protein>
    <submittedName>
        <fullName evidence="4">Uncharacterized protein</fullName>
    </submittedName>
</protein>
<evidence type="ECO:0000256" key="1">
    <source>
        <dbReference type="SAM" id="Coils"/>
    </source>
</evidence>
<name>A0A2H0RDG5_9BACT</name>
<evidence type="ECO:0000313" key="4">
    <source>
        <dbReference type="EMBL" id="PIR44592.1"/>
    </source>
</evidence>
<comment type="caution">
    <text evidence="4">The sequence shown here is derived from an EMBL/GenBank/DDBJ whole genome shotgun (WGS) entry which is preliminary data.</text>
</comment>
<dbReference type="AlphaFoldDB" id="A0A2H0RDG5"/>
<accession>A0A2H0RDG5</accession>
<proteinExistence type="predicted"/>
<keyword evidence="3" id="KW-0812">Transmembrane</keyword>
<dbReference type="EMBL" id="PCYI01000025">
    <property type="protein sequence ID" value="PIR44592.1"/>
    <property type="molecule type" value="Genomic_DNA"/>
</dbReference>
<feature type="non-terminal residue" evidence="4">
    <location>
        <position position="750"/>
    </location>
</feature>
<feature type="compositionally biased region" description="Polar residues" evidence="2">
    <location>
        <begin position="517"/>
        <end position="534"/>
    </location>
</feature>
<feature type="region of interest" description="Disordered" evidence="2">
    <location>
        <begin position="672"/>
        <end position="698"/>
    </location>
</feature>
<evidence type="ECO:0000313" key="5">
    <source>
        <dbReference type="Proteomes" id="UP000228767"/>
    </source>
</evidence>
<feature type="transmembrane region" description="Helical" evidence="3">
    <location>
        <begin position="282"/>
        <end position="307"/>
    </location>
</feature>
<keyword evidence="3" id="KW-1133">Transmembrane helix</keyword>
<feature type="compositionally biased region" description="Pro residues" evidence="2">
    <location>
        <begin position="683"/>
        <end position="692"/>
    </location>
</feature>